<evidence type="ECO:0000313" key="2">
    <source>
        <dbReference type="Proteomes" id="UP001645859"/>
    </source>
</evidence>
<proteinExistence type="predicted"/>
<dbReference type="PROSITE" id="PS51257">
    <property type="entry name" value="PROKAR_LIPOPROTEIN"/>
    <property type="match status" value="1"/>
</dbReference>
<dbReference type="EMBL" id="QYAC01000001">
    <property type="protein sequence ID" value="MBL3678316.1"/>
    <property type="molecule type" value="Genomic_DNA"/>
</dbReference>
<name>A0ABS1SEI4_9MICO</name>
<reference evidence="1 2" key="1">
    <citation type="submission" date="2018-09" db="EMBL/GenBank/DDBJ databases">
        <title>Comparative genomics of Leucobacter spp.</title>
        <authorList>
            <person name="Reis A.C."/>
            <person name="Kolvenbach B.A."/>
            <person name="Corvini P.F.X."/>
            <person name="Nunes O.C."/>
        </authorList>
    </citation>
    <scope>NUCLEOTIDE SEQUENCE [LARGE SCALE GENOMIC DNA]</scope>
    <source>
        <strain evidence="1 2">TAN 31504</strain>
    </source>
</reference>
<comment type="caution">
    <text evidence="1">The sequence shown here is derived from an EMBL/GenBank/DDBJ whole genome shotgun (WGS) entry which is preliminary data.</text>
</comment>
<accession>A0ABS1SEI4</accession>
<protein>
    <submittedName>
        <fullName evidence="1">Uncharacterized protein</fullName>
    </submittedName>
</protein>
<dbReference type="RefSeq" id="WP_202343537.1">
    <property type="nucleotide sequence ID" value="NZ_BAAAPI010000001.1"/>
</dbReference>
<keyword evidence="2" id="KW-1185">Reference proteome</keyword>
<organism evidence="1 2">
    <name type="scientific">Leucobacter chromiireducens subsp. solipictus</name>
    <dbReference type="NCBI Taxonomy" id="398235"/>
    <lineage>
        <taxon>Bacteria</taxon>
        <taxon>Bacillati</taxon>
        <taxon>Actinomycetota</taxon>
        <taxon>Actinomycetes</taxon>
        <taxon>Micrococcales</taxon>
        <taxon>Microbacteriaceae</taxon>
        <taxon>Leucobacter</taxon>
    </lineage>
</organism>
<evidence type="ECO:0000313" key="1">
    <source>
        <dbReference type="EMBL" id="MBL3678316.1"/>
    </source>
</evidence>
<gene>
    <name evidence="1" type="ORF">D3230_03215</name>
</gene>
<dbReference type="Proteomes" id="UP001645859">
    <property type="component" value="Unassembled WGS sequence"/>
</dbReference>
<sequence>MSVRTSSARYWVPAAVAVAAIALTGCSGGGESKGGASAAEEGPLTTYMSALWDDEAMSQEKLDAENLKTEELVAACMTQEGFEYEPNTNNGGVVTMSDEESDGPEWGSEEFAKEYGYGIVDFPGGSAMAGPDEEYVDPNQKYIESLSESEQIAFNETLYGPGPTEEEMAAMEEGGSFTSSWETQGCYGKAHHETQKDSPGGMAAYEDPEFAELFESMNEVYAAVASEDSMSPEIEQLNRDWSDCMAEAGYPDLTDPMTAQNELSDEYYSAQEFNDETGEVTEPSKSEKDAFQKREIEMATADFRCKKELKYDEKQQKVLFAAEQKFVDENKAALDALIAKHGVTKKD</sequence>